<dbReference type="AlphaFoldDB" id="A0A0F0KJG1"/>
<gene>
    <name evidence="2" type="ORF">RN50_01965</name>
</gene>
<dbReference type="PATRIC" id="fig|104336.4.peg.2003"/>
<dbReference type="EMBL" id="JYIU01000042">
    <property type="protein sequence ID" value="KJL20998.1"/>
    <property type="molecule type" value="Genomic_DNA"/>
</dbReference>
<name>A0A0F0KJG1_9MICO</name>
<sequence length="102" mass="11133">MAAAARLGWDDAHRPDPPPHETSTVDVIGTTLEDVQTQLAAHRQPGFDLADAAVRMLKGEAKMEAVGTFTRVDGIREIDADDMPALRAKVPDGWRMLSVRRA</sequence>
<evidence type="ECO:0000313" key="2">
    <source>
        <dbReference type="EMBL" id="KJL20998.1"/>
    </source>
</evidence>
<reference evidence="2 3" key="1">
    <citation type="submission" date="2015-02" db="EMBL/GenBank/DDBJ databases">
        <title>Draft genome sequences of ten Microbacterium spp. with emphasis on heavy metal contaminated environments.</title>
        <authorList>
            <person name="Corretto E."/>
        </authorList>
    </citation>
    <scope>NUCLEOTIDE SEQUENCE [LARGE SCALE GENOMIC DNA]</scope>
    <source>
        <strain evidence="2 3">DSM 12966</strain>
    </source>
</reference>
<dbReference type="Proteomes" id="UP000033572">
    <property type="component" value="Unassembled WGS sequence"/>
</dbReference>
<proteinExistence type="predicted"/>
<keyword evidence="3" id="KW-1185">Reference proteome</keyword>
<feature type="region of interest" description="Disordered" evidence="1">
    <location>
        <begin position="1"/>
        <end position="23"/>
    </location>
</feature>
<evidence type="ECO:0000256" key="1">
    <source>
        <dbReference type="SAM" id="MobiDB-lite"/>
    </source>
</evidence>
<dbReference type="KEGG" id="mfol:DXT68_12400"/>
<organism evidence="2 3">
    <name type="scientific">Microbacterium foliorum</name>
    <dbReference type="NCBI Taxonomy" id="104336"/>
    <lineage>
        <taxon>Bacteria</taxon>
        <taxon>Bacillati</taxon>
        <taxon>Actinomycetota</taxon>
        <taxon>Actinomycetes</taxon>
        <taxon>Micrococcales</taxon>
        <taxon>Microbacteriaceae</taxon>
        <taxon>Microbacterium</taxon>
    </lineage>
</organism>
<protein>
    <submittedName>
        <fullName evidence="2">Uncharacterized protein</fullName>
    </submittedName>
</protein>
<evidence type="ECO:0000313" key="3">
    <source>
        <dbReference type="Proteomes" id="UP000033572"/>
    </source>
</evidence>
<feature type="compositionally biased region" description="Basic and acidic residues" evidence="1">
    <location>
        <begin position="8"/>
        <end position="19"/>
    </location>
</feature>
<comment type="caution">
    <text evidence="2">The sequence shown here is derived from an EMBL/GenBank/DDBJ whole genome shotgun (WGS) entry which is preliminary data.</text>
</comment>
<accession>A0A0F0KJG1</accession>